<name>A0A0R1UB13_9LACO</name>
<evidence type="ECO:0000256" key="6">
    <source>
        <dbReference type="SAM" id="Phobius"/>
    </source>
</evidence>
<evidence type="ECO:0000256" key="4">
    <source>
        <dbReference type="ARBA" id="ARBA00023088"/>
    </source>
</evidence>
<evidence type="ECO:0000313" key="9">
    <source>
        <dbReference type="Proteomes" id="UP000051036"/>
    </source>
</evidence>
<keyword evidence="6" id="KW-0472">Membrane</keyword>
<accession>A0A0R1UB13</accession>
<reference evidence="8 9" key="1">
    <citation type="journal article" date="2015" name="Genome Announc.">
        <title>Expanding the biotechnology potential of lactobacilli through comparative genomics of 213 strains and associated genera.</title>
        <authorList>
            <person name="Sun Z."/>
            <person name="Harris H.M."/>
            <person name="McCann A."/>
            <person name="Guo C."/>
            <person name="Argimon S."/>
            <person name="Zhang W."/>
            <person name="Yang X."/>
            <person name="Jeffery I.B."/>
            <person name="Cooney J.C."/>
            <person name="Kagawa T.F."/>
            <person name="Liu W."/>
            <person name="Song Y."/>
            <person name="Salvetti E."/>
            <person name="Wrobel A."/>
            <person name="Rasinkangas P."/>
            <person name="Parkhill J."/>
            <person name="Rea M.C."/>
            <person name="O'Sullivan O."/>
            <person name="Ritari J."/>
            <person name="Douillard F.P."/>
            <person name="Paul Ross R."/>
            <person name="Yang R."/>
            <person name="Briner A.E."/>
            <person name="Felis G.E."/>
            <person name="de Vos W.M."/>
            <person name="Barrangou R."/>
            <person name="Klaenhammer T.R."/>
            <person name="Caufield P.W."/>
            <person name="Cui Y."/>
            <person name="Zhang H."/>
            <person name="O'Toole P.W."/>
        </authorList>
    </citation>
    <scope>NUCLEOTIDE SEQUENCE [LARGE SCALE GENOMIC DNA]</scope>
    <source>
        <strain evidence="8 9">DSM 16043</strain>
    </source>
</reference>
<keyword evidence="9" id="KW-1185">Reference proteome</keyword>
<evidence type="ECO:0000313" key="8">
    <source>
        <dbReference type="EMBL" id="KRL90567.1"/>
    </source>
</evidence>
<keyword evidence="2" id="KW-0964">Secreted</keyword>
<dbReference type="EMBL" id="AZFM01000008">
    <property type="protein sequence ID" value="KRL90567.1"/>
    <property type="molecule type" value="Genomic_DNA"/>
</dbReference>
<feature type="domain" description="Gram-positive cocci surface proteins LPxTG" evidence="7">
    <location>
        <begin position="191"/>
        <end position="229"/>
    </location>
</feature>
<dbReference type="InterPro" id="IPR019931">
    <property type="entry name" value="LPXTG_anchor"/>
</dbReference>
<feature type="compositionally biased region" description="Basic and acidic residues" evidence="5">
    <location>
        <begin position="172"/>
        <end position="191"/>
    </location>
</feature>
<dbReference type="Proteomes" id="UP000051036">
    <property type="component" value="Unassembled WGS sequence"/>
</dbReference>
<proteinExistence type="predicted"/>
<protein>
    <recommendedName>
        <fullName evidence="7">Gram-positive cocci surface proteins LPxTG domain-containing protein</fullName>
    </recommendedName>
</protein>
<evidence type="ECO:0000259" key="7">
    <source>
        <dbReference type="PROSITE" id="PS50847"/>
    </source>
</evidence>
<evidence type="ECO:0000256" key="1">
    <source>
        <dbReference type="ARBA" id="ARBA00022512"/>
    </source>
</evidence>
<feature type="transmembrane region" description="Helical" evidence="6">
    <location>
        <begin position="203"/>
        <end position="220"/>
    </location>
</feature>
<keyword evidence="3" id="KW-0732">Signal</keyword>
<keyword evidence="1" id="KW-0134">Cell wall</keyword>
<organism evidence="8 9">
    <name type="scientific">Lactobacillus kalixensis DSM 16043</name>
    <dbReference type="NCBI Taxonomy" id="1423763"/>
    <lineage>
        <taxon>Bacteria</taxon>
        <taxon>Bacillati</taxon>
        <taxon>Bacillota</taxon>
        <taxon>Bacilli</taxon>
        <taxon>Lactobacillales</taxon>
        <taxon>Lactobacillaceae</taxon>
        <taxon>Lactobacillus</taxon>
    </lineage>
</organism>
<evidence type="ECO:0000256" key="2">
    <source>
        <dbReference type="ARBA" id="ARBA00022525"/>
    </source>
</evidence>
<keyword evidence="6" id="KW-0812">Transmembrane</keyword>
<dbReference type="NCBIfam" id="TIGR01167">
    <property type="entry name" value="LPXTG_anchor"/>
    <property type="match status" value="1"/>
</dbReference>
<evidence type="ECO:0000256" key="5">
    <source>
        <dbReference type="SAM" id="MobiDB-lite"/>
    </source>
</evidence>
<keyword evidence="6" id="KW-1133">Transmembrane helix</keyword>
<sequence length="229" mass="25333">MNSVRKGESIGDGTQVDLPAYDLDSVKKGESISDGTQVDLPAYDLDSVKKGESISDGTQVDLPAYDLNSVKKGESIGDATIYELPKYDYNLNVSKAKEVDYQGINYSIPEEHVDSGEKRYNTPNDDKFEYTNPILPEDKTIIKTEKKTSLKKNINTKSDNYSTVKYATLSEKNQEEHTASERNSVEGHEKLPQTGNSKETSSYLLSIISIISAMIGLVGFKKKKSSAKK</sequence>
<gene>
    <name evidence="8" type="ORF">FC46_GL001823</name>
</gene>
<evidence type="ECO:0000256" key="3">
    <source>
        <dbReference type="ARBA" id="ARBA00022729"/>
    </source>
</evidence>
<dbReference type="PROSITE" id="PS50847">
    <property type="entry name" value="GRAM_POS_ANCHORING"/>
    <property type="match status" value="1"/>
</dbReference>
<dbReference type="Pfam" id="PF00746">
    <property type="entry name" value="Gram_pos_anchor"/>
    <property type="match status" value="1"/>
</dbReference>
<comment type="caution">
    <text evidence="8">The sequence shown here is derived from an EMBL/GenBank/DDBJ whole genome shotgun (WGS) entry which is preliminary data.</text>
</comment>
<dbReference type="AlphaFoldDB" id="A0A0R1UB13"/>
<feature type="region of interest" description="Disordered" evidence="5">
    <location>
        <begin position="169"/>
        <end position="199"/>
    </location>
</feature>
<dbReference type="PATRIC" id="fig|1423763.3.peg.1859"/>
<keyword evidence="4" id="KW-0572">Peptidoglycan-anchor</keyword>